<dbReference type="STRING" id="1193181.BN10_620009"/>
<dbReference type="Pfam" id="PF01593">
    <property type="entry name" value="Amino_oxidase"/>
    <property type="match status" value="1"/>
</dbReference>
<proteinExistence type="predicted"/>
<dbReference type="Proteomes" id="UP000013167">
    <property type="component" value="Unassembled WGS sequence"/>
</dbReference>
<dbReference type="Gene3D" id="1.10.3110.10">
    <property type="entry name" value="protoporphyrinogen ix oxidase, domain 3"/>
    <property type="match status" value="1"/>
</dbReference>
<evidence type="ECO:0000259" key="1">
    <source>
        <dbReference type="Pfam" id="PF01593"/>
    </source>
</evidence>
<dbReference type="SUPFAM" id="SSF51905">
    <property type="entry name" value="FAD/NAD(P)-binding domain"/>
    <property type="match status" value="1"/>
</dbReference>
<gene>
    <name evidence="2" type="ORF">BN10_620009</name>
</gene>
<dbReference type="EMBL" id="CAIZ01000133">
    <property type="protein sequence ID" value="CCH70628.1"/>
    <property type="molecule type" value="Genomic_DNA"/>
</dbReference>
<comment type="caution">
    <text evidence="2">The sequence shown here is derived from an EMBL/GenBank/DDBJ whole genome shotgun (WGS) entry which is preliminary data.</text>
</comment>
<dbReference type="AlphaFoldDB" id="N0E0Z9"/>
<keyword evidence="3" id="KW-1185">Reference proteome</keyword>
<dbReference type="Gene3D" id="3.90.660.20">
    <property type="entry name" value="Protoporphyrinogen oxidase, mitochondrial, domain 2"/>
    <property type="match status" value="1"/>
</dbReference>
<dbReference type="HOGENOM" id="CLU_028123_1_0_11"/>
<dbReference type="PANTHER" id="PTHR42923:SF17">
    <property type="entry name" value="AMINE OXIDASE DOMAIN-CONTAINING PROTEIN"/>
    <property type="match status" value="1"/>
</dbReference>
<accession>N0E0Z9</accession>
<dbReference type="RefSeq" id="WP_010850471.1">
    <property type="nucleotide sequence ID" value="NZ_HF570956.1"/>
</dbReference>
<reference evidence="2 3" key="1">
    <citation type="journal article" date="2013" name="ISME J.">
        <title>A metabolic model for members of the genus Tetrasphaera involved in enhanced biological phosphorus removal.</title>
        <authorList>
            <person name="Kristiansen R."/>
            <person name="Nguyen H.T.T."/>
            <person name="Saunders A.M."/>
            <person name="Nielsen J.L."/>
            <person name="Wimmer R."/>
            <person name="Le V.Q."/>
            <person name="McIlroy S.J."/>
            <person name="Petrovski S."/>
            <person name="Seviour R.J."/>
            <person name="Calteau A."/>
            <person name="Nielsen K.L."/>
            <person name="Nielsen P.H."/>
        </authorList>
    </citation>
    <scope>NUCLEOTIDE SEQUENCE [LARGE SCALE GENOMIC DNA]</scope>
    <source>
        <strain evidence="2 3">Lp2</strain>
    </source>
</reference>
<dbReference type="Gene3D" id="3.50.50.60">
    <property type="entry name" value="FAD/NAD(P)-binding domain"/>
    <property type="match status" value="1"/>
</dbReference>
<evidence type="ECO:0000313" key="3">
    <source>
        <dbReference type="Proteomes" id="UP000013167"/>
    </source>
</evidence>
<sequence length="425" mass="46474">MSSHVKDRESIAVVGAGVAGLTAAHVLASRHDVTVYEAEPRLGGHAHTHDVRAPDGSVVAVDTGFIVHNDRTYPLLRRLFAELEVAVSPTEMSMSIRHEETGVEYAGGRGAIGFLARPRQLVRRDYRQLLLGVRRFHRLATKFLATSAEDDLRTYGDFITACGFPRAFVELYAVPLVACVWSTGTDRALDHPARHLFTFLQHHGMLEIGNSPQWLTVEGGSRTYVDALATRLDDVRVATPVRRIMRHEDSVEIVDATGGRATHDRVVVATHSDTALNLLADATPREKDVLGAIQYSDNETVLHQDLTLLPHTRGVRSSWNYLVPMSSHSSAPIVTYWMNKLQGLPSKVPLLVTLNATDRIDPAKVIASMTYSHPVFDAVSVAAQRRLPSLSGGRTAFAGAYHGWGFHEDGCRSGVAAAEALGVSW</sequence>
<dbReference type="eggNOG" id="COG2907">
    <property type="taxonomic scope" value="Bacteria"/>
</dbReference>
<evidence type="ECO:0000313" key="2">
    <source>
        <dbReference type="EMBL" id="CCH70628.1"/>
    </source>
</evidence>
<dbReference type="OrthoDB" id="20837at2"/>
<protein>
    <recommendedName>
        <fullName evidence="1">Amine oxidase domain-containing protein</fullName>
    </recommendedName>
</protein>
<organism evidence="2 3">
    <name type="scientific">Phycicoccus elongatus Lp2</name>
    <dbReference type="NCBI Taxonomy" id="1193181"/>
    <lineage>
        <taxon>Bacteria</taxon>
        <taxon>Bacillati</taxon>
        <taxon>Actinomycetota</taxon>
        <taxon>Actinomycetes</taxon>
        <taxon>Micrococcales</taxon>
        <taxon>Intrasporangiaceae</taxon>
        <taxon>Phycicoccus</taxon>
    </lineage>
</organism>
<dbReference type="InterPro" id="IPR002937">
    <property type="entry name" value="Amino_oxidase"/>
</dbReference>
<dbReference type="InterPro" id="IPR036188">
    <property type="entry name" value="FAD/NAD-bd_sf"/>
</dbReference>
<feature type="domain" description="Amine oxidase" evidence="1">
    <location>
        <begin position="18"/>
        <end position="298"/>
    </location>
</feature>
<dbReference type="InterPro" id="IPR050464">
    <property type="entry name" value="Zeta_carotene_desat/Oxidored"/>
</dbReference>
<dbReference type="PANTHER" id="PTHR42923">
    <property type="entry name" value="PROTOPORPHYRINOGEN OXIDASE"/>
    <property type="match status" value="1"/>
</dbReference>
<dbReference type="GO" id="GO:0016491">
    <property type="term" value="F:oxidoreductase activity"/>
    <property type="evidence" value="ECO:0007669"/>
    <property type="project" value="InterPro"/>
</dbReference>
<name>N0E0Z9_9MICO</name>